<feature type="signal peptide" evidence="5">
    <location>
        <begin position="1"/>
        <end position="17"/>
    </location>
</feature>
<feature type="chain" id="PRO_5002413821" evidence="5">
    <location>
        <begin position="18"/>
        <end position="346"/>
    </location>
</feature>
<evidence type="ECO:0000259" key="6">
    <source>
        <dbReference type="Pfam" id="PF00150"/>
    </source>
</evidence>
<comment type="similarity">
    <text evidence="1 4">Belongs to the glycosyl hydrolase 5 (cellulase A) family.</text>
</comment>
<protein>
    <submittedName>
        <fullName evidence="7">GH5 cellulase</fullName>
    </submittedName>
</protein>
<accession>A0A0E3VIU3</accession>
<dbReference type="Gene3D" id="3.20.20.80">
    <property type="entry name" value="Glycosidases"/>
    <property type="match status" value="1"/>
</dbReference>
<dbReference type="InterPro" id="IPR018087">
    <property type="entry name" value="Glyco_hydro_5_CS"/>
</dbReference>
<evidence type="ECO:0000256" key="4">
    <source>
        <dbReference type="RuleBase" id="RU361153"/>
    </source>
</evidence>
<dbReference type="PANTHER" id="PTHR34142:SF1">
    <property type="entry name" value="GLYCOSIDE HYDROLASE FAMILY 5 DOMAIN-CONTAINING PROTEIN"/>
    <property type="match status" value="1"/>
</dbReference>
<evidence type="ECO:0000256" key="2">
    <source>
        <dbReference type="ARBA" id="ARBA00022801"/>
    </source>
</evidence>
<reference evidence="7" key="1">
    <citation type="submission" date="2014-11" db="EMBL/GenBank/DDBJ databases">
        <title>Proteome analysis of the watery saliva secreted by the green rice leafhopper, Nephotettix cincticeps.</title>
        <authorList>
            <person name="Hattori M."/>
            <person name="Komatsu S."/>
            <person name="Noda H."/>
            <person name="Matsumoto Y."/>
        </authorList>
    </citation>
    <scope>NUCLEOTIDE SEQUENCE</scope>
</reference>
<dbReference type="AlphaFoldDB" id="A0A0E3VIU3"/>
<dbReference type="EMBL" id="LC009514">
    <property type="protein sequence ID" value="BAQ94505.1"/>
    <property type="molecule type" value="mRNA"/>
</dbReference>
<sequence>MRVAIFCIISVIGAASSANLPGGKQNFPRLRGVNRSGTEYNCMKGTTIFDSPNDDATIENMKKWKINVVRVPLNEGCWFRRYVPHDESSGDNYKQAINEWVRRLRAHGLFVILELHWTEGLYSGPSQGSCYEKGAKCQKPMPNLEVSPRFWTDVANMFKDDQGIIFDLFNEPFPERQITDRNQAWQCWKTGRHECPGFEYEVAGMQDLVNAVRETGAKNLIMLGGLSFANDMEGWRENLPYDPEDNLAASMHNYNFNSCTNIDCWERGIGAIAKTHTVIVGEIGENDCKHDYIDKLMPYLEERQISYLAWTWNNWDCKNGPSLIKNYDGEPTEFGIGFKKYLETVV</sequence>
<dbReference type="PROSITE" id="PS00659">
    <property type="entry name" value="GLYCOSYL_HYDROL_F5"/>
    <property type="match status" value="1"/>
</dbReference>
<dbReference type="SUPFAM" id="SSF51445">
    <property type="entry name" value="(Trans)glycosidases"/>
    <property type="match status" value="1"/>
</dbReference>
<name>A0A0E3VIU3_NEPCI</name>
<organism evidence="7">
    <name type="scientific">Nephotettix cincticeps</name>
    <name type="common">Green rice leafhopper</name>
    <name type="synonym">Selenocephalus cincticeps</name>
    <dbReference type="NCBI Taxonomy" id="94400"/>
    <lineage>
        <taxon>Eukaryota</taxon>
        <taxon>Metazoa</taxon>
        <taxon>Ecdysozoa</taxon>
        <taxon>Arthropoda</taxon>
        <taxon>Hexapoda</taxon>
        <taxon>Insecta</taxon>
        <taxon>Pterygota</taxon>
        <taxon>Neoptera</taxon>
        <taxon>Paraneoptera</taxon>
        <taxon>Hemiptera</taxon>
        <taxon>Auchenorrhyncha</taxon>
        <taxon>Membracoidea</taxon>
        <taxon>Cicadellidae</taxon>
        <taxon>Deltocephalinae</taxon>
        <taxon>Chiasmini</taxon>
        <taxon>Nephotettix</taxon>
    </lineage>
</organism>
<keyword evidence="3 4" id="KW-0326">Glycosidase</keyword>
<gene>
    <name evidence="7" type="primary">NcSP38</name>
</gene>
<dbReference type="InterPro" id="IPR017853">
    <property type="entry name" value="GH"/>
</dbReference>
<evidence type="ECO:0000256" key="1">
    <source>
        <dbReference type="ARBA" id="ARBA00005641"/>
    </source>
</evidence>
<dbReference type="GO" id="GO:0004553">
    <property type="term" value="F:hydrolase activity, hydrolyzing O-glycosyl compounds"/>
    <property type="evidence" value="ECO:0007669"/>
    <property type="project" value="InterPro"/>
</dbReference>
<proteinExistence type="evidence at transcript level"/>
<evidence type="ECO:0000256" key="3">
    <source>
        <dbReference type="ARBA" id="ARBA00023295"/>
    </source>
</evidence>
<dbReference type="Pfam" id="PF00150">
    <property type="entry name" value="Cellulase"/>
    <property type="match status" value="1"/>
</dbReference>
<keyword evidence="2 4" id="KW-0378">Hydrolase</keyword>
<dbReference type="GO" id="GO:0009251">
    <property type="term" value="P:glucan catabolic process"/>
    <property type="evidence" value="ECO:0007669"/>
    <property type="project" value="TreeGrafter"/>
</dbReference>
<evidence type="ECO:0000256" key="5">
    <source>
        <dbReference type="SAM" id="SignalP"/>
    </source>
</evidence>
<dbReference type="InterPro" id="IPR001547">
    <property type="entry name" value="Glyco_hydro_5"/>
</dbReference>
<keyword evidence="5" id="KW-0732">Signal</keyword>
<feature type="domain" description="Glycoside hydrolase family 5" evidence="6">
    <location>
        <begin position="37"/>
        <end position="314"/>
    </location>
</feature>
<evidence type="ECO:0000313" key="7">
    <source>
        <dbReference type="EMBL" id="BAQ94505.1"/>
    </source>
</evidence>
<dbReference type="PANTHER" id="PTHR34142">
    <property type="entry name" value="ENDO-BETA-1,4-GLUCANASE A"/>
    <property type="match status" value="1"/>
</dbReference>